<evidence type="ECO:0000256" key="8">
    <source>
        <dbReference type="ARBA" id="ARBA00023154"/>
    </source>
</evidence>
<keyword evidence="14" id="KW-1185">Reference proteome</keyword>
<dbReference type="GO" id="GO:0009089">
    <property type="term" value="P:lysine biosynthetic process via diaminopimelate"/>
    <property type="evidence" value="ECO:0007669"/>
    <property type="project" value="UniProtKB-UniRule"/>
</dbReference>
<dbReference type="PROSITE" id="PS01298">
    <property type="entry name" value="DAPB"/>
    <property type="match status" value="1"/>
</dbReference>
<dbReference type="PANTHER" id="PTHR20836">
    <property type="entry name" value="DIHYDRODIPICOLINATE REDUCTASE"/>
    <property type="match status" value="1"/>
</dbReference>
<feature type="binding site" evidence="9">
    <location>
        <position position="142"/>
    </location>
    <ligand>
        <name>(S)-2,3,4,5-tetrahydrodipicolinate</name>
        <dbReference type="ChEBI" id="CHEBI:16845"/>
    </ligand>
</feature>
<feature type="binding site" evidence="9">
    <location>
        <position position="34"/>
    </location>
    <ligand>
        <name>NAD(+)</name>
        <dbReference type="ChEBI" id="CHEBI:57540"/>
    </ligand>
</feature>
<evidence type="ECO:0000256" key="6">
    <source>
        <dbReference type="ARBA" id="ARBA00023002"/>
    </source>
</evidence>
<comment type="pathway">
    <text evidence="9">Amino-acid biosynthesis; L-lysine biosynthesis via DAP pathway; (S)-tetrahydrodipicolinate from L-aspartate: step 4/4.</text>
</comment>
<dbReference type="Gene3D" id="3.30.360.10">
    <property type="entry name" value="Dihydrodipicolinate Reductase, domain 2"/>
    <property type="match status" value="1"/>
</dbReference>
<evidence type="ECO:0000313" key="13">
    <source>
        <dbReference type="EMBL" id="SHF65100.1"/>
    </source>
</evidence>
<organism evidence="13 14">
    <name type="scientific">Caldanaerobius fijiensis DSM 17918</name>
    <dbReference type="NCBI Taxonomy" id="1121256"/>
    <lineage>
        <taxon>Bacteria</taxon>
        <taxon>Bacillati</taxon>
        <taxon>Bacillota</taxon>
        <taxon>Clostridia</taxon>
        <taxon>Thermoanaerobacterales</taxon>
        <taxon>Thermoanaerobacteraceae</taxon>
        <taxon>Caldanaerobius</taxon>
    </lineage>
</organism>
<feature type="active site" description="Proton donor/acceptor" evidence="9">
    <location>
        <position position="141"/>
    </location>
</feature>
<comment type="catalytic activity">
    <reaction evidence="9">
        <text>(S)-2,3,4,5-tetrahydrodipicolinate + NAD(+) + H2O = (2S,4S)-4-hydroxy-2,3,4,5-tetrahydrodipicolinate + NADH + H(+)</text>
        <dbReference type="Rhea" id="RHEA:35323"/>
        <dbReference type="ChEBI" id="CHEBI:15377"/>
        <dbReference type="ChEBI" id="CHEBI:15378"/>
        <dbReference type="ChEBI" id="CHEBI:16845"/>
        <dbReference type="ChEBI" id="CHEBI:57540"/>
        <dbReference type="ChEBI" id="CHEBI:57945"/>
        <dbReference type="ChEBI" id="CHEBI:67139"/>
        <dbReference type="EC" id="1.17.1.8"/>
    </reaction>
</comment>
<feature type="binding site" evidence="9">
    <location>
        <begin position="108"/>
        <end position="111"/>
    </location>
    <ligand>
        <name>NAD(+)</name>
        <dbReference type="ChEBI" id="CHEBI:57540"/>
    </ligand>
</feature>
<feature type="domain" description="Dihydrodipicolinate reductase N-terminal" evidence="11">
    <location>
        <begin position="2"/>
        <end position="111"/>
    </location>
</feature>
<dbReference type="RefSeq" id="WP_073345551.1">
    <property type="nucleotide sequence ID" value="NZ_FQVH01000035.1"/>
</dbReference>
<proteinExistence type="inferred from homology"/>
<dbReference type="CDD" id="cd02274">
    <property type="entry name" value="DHDPR_N"/>
    <property type="match status" value="1"/>
</dbReference>
<dbReference type="Pfam" id="PF01113">
    <property type="entry name" value="DapB_N"/>
    <property type="match status" value="1"/>
</dbReference>
<gene>
    <name evidence="9" type="primary">dapB</name>
    <name evidence="13" type="ORF">SAMN02746089_02316</name>
</gene>
<comment type="subunit">
    <text evidence="9">Homotetramer.</text>
</comment>
<dbReference type="PANTHER" id="PTHR20836:SF7">
    <property type="entry name" value="4-HYDROXY-TETRAHYDRODIPICOLINATE REDUCTASE"/>
    <property type="match status" value="1"/>
</dbReference>
<dbReference type="NCBIfam" id="TIGR00036">
    <property type="entry name" value="dapB"/>
    <property type="match status" value="1"/>
</dbReference>
<dbReference type="GO" id="GO:0050661">
    <property type="term" value="F:NADP binding"/>
    <property type="evidence" value="ECO:0007669"/>
    <property type="project" value="UniProtKB-UniRule"/>
</dbReference>
<keyword evidence="5 9" id="KW-0220">Diaminopimelate biosynthesis</keyword>
<evidence type="ECO:0000256" key="4">
    <source>
        <dbReference type="ARBA" id="ARBA00022857"/>
    </source>
</evidence>
<evidence type="ECO:0000256" key="9">
    <source>
        <dbReference type="HAMAP-Rule" id="MF_00102"/>
    </source>
</evidence>
<evidence type="ECO:0000313" key="14">
    <source>
        <dbReference type="Proteomes" id="UP000184088"/>
    </source>
</evidence>
<keyword evidence="6 9" id="KW-0560">Oxidoreductase</keyword>
<evidence type="ECO:0000259" key="11">
    <source>
        <dbReference type="Pfam" id="PF01113"/>
    </source>
</evidence>
<dbReference type="InterPro" id="IPR023940">
    <property type="entry name" value="DHDPR_bac"/>
</dbReference>
<evidence type="ECO:0000256" key="3">
    <source>
        <dbReference type="ARBA" id="ARBA00022605"/>
    </source>
</evidence>
<dbReference type="GO" id="GO:0051287">
    <property type="term" value="F:NAD binding"/>
    <property type="evidence" value="ECO:0007669"/>
    <property type="project" value="UniProtKB-UniRule"/>
</dbReference>
<keyword evidence="7 9" id="KW-0520">NAD</keyword>
<evidence type="ECO:0000259" key="12">
    <source>
        <dbReference type="Pfam" id="PF05173"/>
    </source>
</evidence>
<keyword evidence="4 9" id="KW-0521">NADP</keyword>
<comment type="similarity">
    <text evidence="1 9">Belongs to the DapB family.</text>
</comment>
<dbReference type="HAMAP" id="MF_00102">
    <property type="entry name" value="DapB"/>
    <property type="match status" value="1"/>
</dbReference>
<feature type="active site" description="Proton donor" evidence="9">
    <location>
        <position position="145"/>
    </location>
</feature>
<comment type="function">
    <text evidence="9">Catalyzes the conversion of 4-hydroxy-tetrahydrodipicolinate (HTPA) to tetrahydrodipicolinate.</text>
</comment>
<dbReference type="Proteomes" id="UP000184088">
    <property type="component" value="Unassembled WGS sequence"/>
</dbReference>
<dbReference type="EC" id="1.17.1.8" evidence="9 10"/>
<dbReference type="OrthoDB" id="9790352at2"/>
<sequence length="251" mass="27365">MIRLILHGCNGKMGKNVIDAVKNSSKFTIVAGVDKINSKQDFPVYSRLKEVKEPADVVIDFSFHTAIPQLVEDAAELNLPVVIATTGLDAKEEALVLEKSAQIPIFMSANMSLGINLLVKLVTQAAKVLYENSDIEIIEKHHNQKLDAPSGTALMIAKAINDTLGNTFNFTYGRNPSSGKREKNELGIHAIRGGTIVGEHEVIFAGRDEVLEIKHTAQSRAVFAEGALKAAEFIIGKQPKLYSMKDLLEEG</sequence>
<dbReference type="InterPro" id="IPR036291">
    <property type="entry name" value="NAD(P)-bd_dom_sf"/>
</dbReference>
<comment type="caution">
    <text evidence="9">Was originally thought to be a dihydrodipicolinate reductase (DHDPR), catalyzing the conversion of dihydrodipicolinate to tetrahydrodipicolinate. However, it was shown in E.coli that the substrate of the enzymatic reaction is not dihydrodipicolinate (DHDP) but in fact (2S,4S)-4-hydroxy-2,3,4,5-tetrahydrodipicolinic acid (HTPA), the product released by the DapA-catalyzed reaction.</text>
</comment>
<protein>
    <recommendedName>
        <fullName evidence="9 10">4-hydroxy-tetrahydrodipicolinate reductase</fullName>
        <shortName evidence="9">HTPA reductase</shortName>
        <ecNumber evidence="9 10">1.17.1.8</ecNumber>
    </recommendedName>
</protein>
<keyword evidence="8 9" id="KW-0457">Lysine biosynthesis</keyword>
<dbReference type="SUPFAM" id="SSF55347">
    <property type="entry name" value="Glyceraldehyde-3-phosphate dehydrogenase-like, C-terminal domain"/>
    <property type="match status" value="1"/>
</dbReference>
<dbReference type="Pfam" id="PF05173">
    <property type="entry name" value="DapB_C"/>
    <property type="match status" value="1"/>
</dbReference>
<comment type="catalytic activity">
    <reaction evidence="9">
        <text>(S)-2,3,4,5-tetrahydrodipicolinate + NADP(+) + H2O = (2S,4S)-4-hydroxy-2,3,4,5-tetrahydrodipicolinate + NADPH + H(+)</text>
        <dbReference type="Rhea" id="RHEA:35331"/>
        <dbReference type="ChEBI" id="CHEBI:15377"/>
        <dbReference type="ChEBI" id="CHEBI:15378"/>
        <dbReference type="ChEBI" id="CHEBI:16845"/>
        <dbReference type="ChEBI" id="CHEBI:57783"/>
        <dbReference type="ChEBI" id="CHEBI:58349"/>
        <dbReference type="ChEBI" id="CHEBI:67139"/>
        <dbReference type="EC" id="1.17.1.8"/>
    </reaction>
</comment>
<dbReference type="FunFam" id="3.30.360.10:FF:000004">
    <property type="entry name" value="4-hydroxy-tetrahydrodipicolinate reductase"/>
    <property type="match status" value="1"/>
</dbReference>
<evidence type="ECO:0000256" key="7">
    <source>
        <dbReference type="ARBA" id="ARBA00023027"/>
    </source>
</evidence>
<accession>A0A1M5DDT4</accession>
<feature type="binding site" evidence="9">
    <location>
        <begin position="151"/>
        <end position="152"/>
    </location>
    <ligand>
        <name>(S)-2,3,4,5-tetrahydrodipicolinate</name>
        <dbReference type="ChEBI" id="CHEBI:16845"/>
    </ligand>
</feature>
<dbReference type="GO" id="GO:0008839">
    <property type="term" value="F:4-hydroxy-tetrahydrodipicolinate reductase"/>
    <property type="evidence" value="ECO:0007669"/>
    <property type="project" value="UniProtKB-UniRule"/>
</dbReference>
<dbReference type="InterPro" id="IPR022664">
    <property type="entry name" value="DapB_N_CS"/>
</dbReference>
<keyword evidence="3 9" id="KW-0028">Amino-acid biosynthesis</keyword>
<evidence type="ECO:0000256" key="1">
    <source>
        <dbReference type="ARBA" id="ARBA00006642"/>
    </source>
</evidence>
<dbReference type="GO" id="GO:0005829">
    <property type="term" value="C:cytosol"/>
    <property type="evidence" value="ECO:0007669"/>
    <property type="project" value="TreeGrafter"/>
</dbReference>
<name>A0A1M5DDT4_9THEO</name>
<dbReference type="STRING" id="1121256.SAMN02746089_02316"/>
<evidence type="ECO:0000256" key="10">
    <source>
        <dbReference type="NCBIfam" id="TIGR00036"/>
    </source>
</evidence>
<feature type="domain" description="Dihydrodipicolinate reductase C-terminal" evidence="12">
    <location>
        <begin position="114"/>
        <end position="248"/>
    </location>
</feature>
<dbReference type="PIRSF" id="PIRSF000161">
    <property type="entry name" value="DHPR"/>
    <property type="match status" value="1"/>
</dbReference>
<dbReference type="SUPFAM" id="SSF51735">
    <property type="entry name" value="NAD(P)-binding Rossmann-fold domains"/>
    <property type="match status" value="1"/>
</dbReference>
<dbReference type="GO" id="GO:0016726">
    <property type="term" value="F:oxidoreductase activity, acting on CH or CH2 groups, NAD or NADP as acceptor"/>
    <property type="evidence" value="ECO:0007669"/>
    <property type="project" value="UniProtKB-UniRule"/>
</dbReference>
<evidence type="ECO:0000256" key="5">
    <source>
        <dbReference type="ARBA" id="ARBA00022915"/>
    </source>
</evidence>
<dbReference type="UniPathway" id="UPA00034">
    <property type="reaction ID" value="UER00018"/>
</dbReference>
<dbReference type="AlphaFoldDB" id="A0A1M5DDT4"/>
<evidence type="ECO:0000256" key="2">
    <source>
        <dbReference type="ARBA" id="ARBA00022490"/>
    </source>
</evidence>
<reference evidence="13 14" key="1">
    <citation type="submission" date="2016-11" db="EMBL/GenBank/DDBJ databases">
        <authorList>
            <person name="Jaros S."/>
            <person name="Januszkiewicz K."/>
            <person name="Wedrychowicz H."/>
        </authorList>
    </citation>
    <scope>NUCLEOTIDE SEQUENCE [LARGE SCALE GENOMIC DNA]</scope>
    <source>
        <strain evidence="13 14">DSM 17918</strain>
    </source>
</reference>
<feature type="binding site" evidence="9">
    <location>
        <begin position="84"/>
        <end position="86"/>
    </location>
    <ligand>
        <name>NAD(+)</name>
        <dbReference type="ChEBI" id="CHEBI:57540"/>
    </ligand>
</feature>
<dbReference type="InterPro" id="IPR000846">
    <property type="entry name" value="DapB_N"/>
</dbReference>
<feature type="binding site" evidence="9">
    <location>
        <position position="35"/>
    </location>
    <ligand>
        <name>NADP(+)</name>
        <dbReference type="ChEBI" id="CHEBI:58349"/>
    </ligand>
</feature>
<dbReference type="Gene3D" id="3.40.50.720">
    <property type="entry name" value="NAD(P)-binding Rossmann-like Domain"/>
    <property type="match status" value="1"/>
</dbReference>
<dbReference type="GO" id="GO:0019877">
    <property type="term" value="P:diaminopimelate biosynthetic process"/>
    <property type="evidence" value="ECO:0007669"/>
    <property type="project" value="UniProtKB-UniRule"/>
</dbReference>
<keyword evidence="2 9" id="KW-0963">Cytoplasm</keyword>
<feature type="binding site" evidence="9">
    <location>
        <begin position="8"/>
        <end position="13"/>
    </location>
    <ligand>
        <name>NAD(+)</name>
        <dbReference type="ChEBI" id="CHEBI:57540"/>
    </ligand>
</feature>
<comment type="subcellular location">
    <subcellularLocation>
        <location evidence="9">Cytoplasm</location>
    </subcellularLocation>
</comment>
<dbReference type="InterPro" id="IPR022663">
    <property type="entry name" value="DapB_C"/>
</dbReference>
<dbReference type="EMBL" id="FQVH01000035">
    <property type="protein sequence ID" value="SHF65100.1"/>
    <property type="molecule type" value="Genomic_DNA"/>
</dbReference>